<comment type="similarity">
    <text evidence="1">Belongs to the disease resistance NB-LRR family.</text>
</comment>
<dbReference type="PANTHER" id="PTHR23155">
    <property type="entry name" value="DISEASE RESISTANCE PROTEIN RP"/>
    <property type="match status" value="1"/>
</dbReference>
<feature type="domain" description="Disease resistance protein winged helix" evidence="10">
    <location>
        <begin position="426"/>
        <end position="497"/>
    </location>
</feature>
<keyword evidence="6" id="KW-0175">Coiled coil</keyword>
<proteinExistence type="inferred from homology"/>
<evidence type="ECO:0000256" key="2">
    <source>
        <dbReference type="ARBA" id="ARBA00022614"/>
    </source>
</evidence>
<dbReference type="SMR" id="A0A3B6SKL9"/>
<dbReference type="Gene3D" id="1.10.8.430">
    <property type="entry name" value="Helical domain of apoptotic protease-activating factors"/>
    <property type="match status" value="1"/>
</dbReference>
<dbReference type="InterPro" id="IPR002182">
    <property type="entry name" value="NB-ARC"/>
</dbReference>
<dbReference type="Pfam" id="PF00931">
    <property type="entry name" value="NB-ARC"/>
    <property type="match status" value="1"/>
</dbReference>
<evidence type="ECO:0000256" key="7">
    <source>
        <dbReference type="SAM" id="MobiDB-lite"/>
    </source>
</evidence>
<dbReference type="InterPro" id="IPR058922">
    <property type="entry name" value="WHD_DRP"/>
</dbReference>
<dbReference type="STRING" id="4565.A0A3B6SKL9"/>
<dbReference type="InterPro" id="IPR038005">
    <property type="entry name" value="RX-like_CC"/>
</dbReference>
<evidence type="ECO:0000256" key="4">
    <source>
        <dbReference type="ARBA" id="ARBA00022741"/>
    </source>
</evidence>
<evidence type="ECO:0000313" key="13">
    <source>
        <dbReference type="Proteomes" id="UP000019116"/>
    </source>
</evidence>
<dbReference type="Gramene" id="TraesCS7B02G437300.1">
    <property type="protein sequence ID" value="TraesCS7B02G437300.1"/>
    <property type="gene ID" value="TraesCS7B02G437300"/>
</dbReference>
<dbReference type="InterPro" id="IPR042197">
    <property type="entry name" value="Apaf_helical"/>
</dbReference>
<dbReference type="InterPro" id="IPR032675">
    <property type="entry name" value="LRR_dom_sf"/>
</dbReference>
<evidence type="ECO:0008006" key="14">
    <source>
        <dbReference type="Google" id="ProtNLM"/>
    </source>
</evidence>
<keyword evidence="3" id="KW-0677">Repeat</keyword>
<dbReference type="Pfam" id="PF18052">
    <property type="entry name" value="Rx_N"/>
    <property type="match status" value="1"/>
</dbReference>
<dbReference type="GeneID" id="123157069"/>
<keyword evidence="13" id="KW-1185">Reference proteome</keyword>
<dbReference type="Gramene" id="TraesCS7B03G1184500.1">
    <property type="protein sequence ID" value="TraesCS7B03G1184500.1.CDS"/>
    <property type="gene ID" value="TraesCS7B03G1184500"/>
</dbReference>
<protein>
    <recommendedName>
        <fullName evidence="14">NB-ARC domain-containing protein</fullName>
    </recommendedName>
</protein>
<evidence type="ECO:0000256" key="5">
    <source>
        <dbReference type="ARBA" id="ARBA00022821"/>
    </source>
</evidence>
<evidence type="ECO:0000313" key="12">
    <source>
        <dbReference type="EnsemblPlants" id="TraesCS7B02G437300.1"/>
    </source>
</evidence>
<dbReference type="GO" id="GO:0009626">
    <property type="term" value="P:plant-type hypersensitive response"/>
    <property type="evidence" value="ECO:0007669"/>
    <property type="project" value="UniProtKB-ARBA"/>
</dbReference>
<evidence type="ECO:0000256" key="1">
    <source>
        <dbReference type="ARBA" id="ARBA00008894"/>
    </source>
</evidence>
<gene>
    <name evidence="12" type="primary">LOC123157069</name>
</gene>
<dbReference type="GO" id="GO:0002758">
    <property type="term" value="P:innate immune response-activating signaling pathway"/>
    <property type="evidence" value="ECO:0007669"/>
    <property type="project" value="UniProtKB-ARBA"/>
</dbReference>
<sequence>MAAQAMVTASTGAMNSVLSKLATLLEDECNPHTRNRIIALRCALTSMRSFLERRAAASMKDMDPLVEGWMKQVRDMTYDLEDCIDDFVCSDAPGNTNSVAQLIKVVTWRRQYTSLLQELKEQVSGASERRWRYGVVCDPGDPLPIPSVVTNGLLPVFSAHVGCGLVGIEGSRDRLIKLLDPDDKKQLKMVSIVGSRGIGKTTLAMDVYQSLKERFNCHTIVSVSSGDDLRIILTSILSQVGVQEHDFRECDEEQLIHKLSELLKTRRYFIVIEDIWDVSAWKIIRWAFPDNGCGSRILVTTCISSIASPSCYFGKDDIFKMVPLSDTEARKLFFMRIFHPEDCCPLHLKENSFDILKKCGGIPLAIITVASLLATKSDENEWKRVRDAIGSVFGKSATPEGMKQILHVAYFDLPVHLRTCLLYLSIFPKGYVINKAQLIRRWMGEGFIIEEHVKSSEEVGECYFSELVNRGLIQPVCIRYDGRIESCQVQNMIWDFILSKSSEENFVTRYDDRHGIFGLQDRIRRLSLYCGRHEKDSFILSAITASHIRSLTIVVTDKEMPTLANFQALRVLDVESSGELEDDNYLQKIGKPRLLKYLRLQTKRFTELPEQVAELQFLQTLDLTSALISRLPHSIVRLKQLIYLLVKNIKLPDEIGELQVLQELSHVEVESSNSPNSLEELGRLSRLRVLGLNWCISDTDSSMEICADSLISSLDKLGSSNLQSLHIGTGSGCSLDFLLDSLSAPFNHLHEFRMTSDYYFPKIPGWMTTLVSLRVLEINIDTVGEEALKILGKLPSLLVLLLSVKSLAQNQGLTITSCGFRCLKQFDFICSNVLDMVMFEQGSMLALENLHLKFRVKGVFVNYGFQFDIEHIAALRYLRVDIACEDAEAREMEVVEDAIRSATSTHPGHPRLELRRLGEEDVMHGEGTDVESEEMMEEDHTSPAGAAYYNYNTFRSYMLHFWHFPELIVRWIKTQTRVTRLPSTVSMDKPPQRSPPTEEATCSEVDAEAEKFIQRFREQLQQQRLESIFKYTHKLKRRDGGTR</sequence>
<dbReference type="InterPro" id="IPR027417">
    <property type="entry name" value="P-loop_NTPase"/>
</dbReference>
<dbReference type="SUPFAM" id="SSF52058">
    <property type="entry name" value="L domain-like"/>
    <property type="match status" value="1"/>
</dbReference>
<evidence type="ECO:0000259" key="10">
    <source>
        <dbReference type="Pfam" id="PF23559"/>
    </source>
</evidence>
<evidence type="ECO:0000256" key="6">
    <source>
        <dbReference type="ARBA" id="ARBA00023054"/>
    </source>
</evidence>
<feature type="domain" description="Disease resistance N-terminal" evidence="9">
    <location>
        <begin position="13"/>
        <end position="93"/>
    </location>
</feature>
<evidence type="ECO:0000259" key="11">
    <source>
        <dbReference type="Pfam" id="PF23598"/>
    </source>
</evidence>
<dbReference type="EnsemblPlants" id="TraesCS7B02G437300.1">
    <property type="protein sequence ID" value="TraesCS7B02G437300.1"/>
    <property type="gene ID" value="TraesCS7B02G437300"/>
</dbReference>
<dbReference type="Pfam" id="PF23598">
    <property type="entry name" value="LRR_14"/>
    <property type="match status" value="1"/>
</dbReference>
<feature type="domain" description="Disease resistance R13L4/SHOC-2-like LRR" evidence="11">
    <location>
        <begin position="547"/>
        <end position="912"/>
    </location>
</feature>
<dbReference type="GO" id="GO:0042742">
    <property type="term" value="P:defense response to bacterium"/>
    <property type="evidence" value="ECO:0007669"/>
    <property type="project" value="UniProtKB-ARBA"/>
</dbReference>
<dbReference type="InterPro" id="IPR041118">
    <property type="entry name" value="Rx_N"/>
</dbReference>
<dbReference type="AlphaFoldDB" id="A0A3B6SKL9"/>
<dbReference type="Gene3D" id="1.20.5.4130">
    <property type="match status" value="1"/>
</dbReference>
<name>A0A3B6SKL9_WHEAT</name>
<dbReference type="Pfam" id="PF23559">
    <property type="entry name" value="WHD_DRP"/>
    <property type="match status" value="1"/>
</dbReference>
<dbReference type="FunFam" id="1.10.10.10:FF:000322">
    <property type="entry name" value="Probable disease resistance protein At1g63360"/>
    <property type="match status" value="1"/>
</dbReference>
<dbReference type="Proteomes" id="UP000019116">
    <property type="component" value="Chromosome 7B"/>
</dbReference>
<dbReference type="InterPro" id="IPR055414">
    <property type="entry name" value="LRR_R13L4/SHOC2-like"/>
</dbReference>
<evidence type="ECO:0000256" key="3">
    <source>
        <dbReference type="ARBA" id="ARBA00022737"/>
    </source>
</evidence>
<evidence type="ECO:0000259" key="8">
    <source>
        <dbReference type="Pfam" id="PF00931"/>
    </source>
</evidence>
<feature type="region of interest" description="Disordered" evidence="7">
    <location>
        <begin position="982"/>
        <end position="1004"/>
    </location>
</feature>
<dbReference type="InterPro" id="IPR036388">
    <property type="entry name" value="WH-like_DNA-bd_sf"/>
</dbReference>
<dbReference type="RefSeq" id="XP_044431247.1">
    <property type="nucleotide sequence ID" value="XM_044575312.1"/>
</dbReference>
<reference evidence="12" key="2">
    <citation type="submission" date="2018-10" db="UniProtKB">
        <authorList>
            <consortium name="EnsemblPlants"/>
        </authorList>
    </citation>
    <scope>IDENTIFICATION</scope>
</reference>
<accession>A0A3B6SKL9</accession>
<keyword evidence="2" id="KW-0433">Leucine-rich repeat</keyword>
<dbReference type="CDD" id="cd14798">
    <property type="entry name" value="RX-CC_like"/>
    <property type="match status" value="1"/>
</dbReference>
<dbReference type="PANTHER" id="PTHR23155:SF1137">
    <property type="entry name" value="OS08G0387700 PROTEIN"/>
    <property type="match status" value="1"/>
</dbReference>
<keyword evidence="4" id="KW-0547">Nucleotide-binding</keyword>
<dbReference type="SUPFAM" id="SSF52540">
    <property type="entry name" value="P-loop containing nucleoside triphosphate hydrolases"/>
    <property type="match status" value="1"/>
</dbReference>
<dbReference type="Gene3D" id="3.40.50.300">
    <property type="entry name" value="P-loop containing nucleotide triphosphate hydrolases"/>
    <property type="match status" value="1"/>
</dbReference>
<dbReference type="InterPro" id="IPR008480">
    <property type="entry name" value="DUF761_pln"/>
</dbReference>
<dbReference type="Pfam" id="PF05553">
    <property type="entry name" value="DUF761"/>
    <property type="match status" value="1"/>
</dbReference>
<dbReference type="PRINTS" id="PR00364">
    <property type="entry name" value="DISEASERSIST"/>
</dbReference>
<evidence type="ECO:0000259" key="9">
    <source>
        <dbReference type="Pfam" id="PF18052"/>
    </source>
</evidence>
<organism evidence="12">
    <name type="scientific">Triticum aestivum</name>
    <name type="common">Wheat</name>
    <dbReference type="NCBI Taxonomy" id="4565"/>
    <lineage>
        <taxon>Eukaryota</taxon>
        <taxon>Viridiplantae</taxon>
        <taxon>Streptophyta</taxon>
        <taxon>Embryophyta</taxon>
        <taxon>Tracheophyta</taxon>
        <taxon>Spermatophyta</taxon>
        <taxon>Magnoliopsida</taxon>
        <taxon>Liliopsida</taxon>
        <taxon>Poales</taxon>
        <taxon>Poaceae</taxon>
        <taxon>BOP clade</taxon>
        <taxon>Pooideae</taxon>
        <taxon>Triticodae</taxon>
        <taxon>Triticeae</taxon>
        <taxon>Triticinae</taxon>
        <taxon>Triticum</taxon>
    </lineage>
</organism>
<dbReference type="Gene3D" id="3.80.10.10">
    <property type="entry name" value="Ribonuclease Inhibitor"/>
    <property type="match status" value="1"/>
</dbReference>
<dbReference type="GO" id="GO:0043531">
    <property type="term" value="F:ADP binding"/>
    <property type="evidence" value="ECO:0007669"/>
    <property type="project" value="InterPro"/>
</dbReference>
<reference evidence="12" key="1">
    <citation type="submission" date="2018-08" db="EMBL/GenBank/DDBJ databases">
        <authorList>
            <person name="Rossello M."/>
        </authorList>
    </citation>
    <scope>NUCLEOTIDE SEQUENCE [LARGE SCALE GENOMIC DNA]</scope>
    <source>
        <strain evidence="12">cv. Chinese Spring</strain>
    </source>
</reference>
<feature type="domain" description="NB-ARC" evidence="8">
    <location>
        <begin position="171"/>
        <end position="339"/>
    </location>
</feature>
<keyword evidence="5" id="KW-0611">Plant defense</keyword>
<dbReference type="OrthoDB" id="10340249at2759"/>
<dbReference type="InterPro" id="IPR044974">
    <property type="entry name" value="Disease_R_plants"/>
</dbReference>
<dbReference type="Gene3D" id="1.10.10.10">
    <property type="entry name" value="Winged helix-like DNA-binding domain superfamily/Winged helix DNA-binding domain"/>
    <property type="match status" value="1"/>
</dbReference>